<dbReference type="Proteomes" id="UP000494269">
    <property type="component" value="Unassembled WGS sequence"/>
</dbReference>
<protein>
    <recommendedName>
        <fullName evidence="3">Thermostable hemolysin</fullName>
    </recommendedName>
</protein>
<reference evidence="1 2" key="1">
    <citation type="submission" date="2020-04" db="EMBL/GenBank/DDBJ databases">
        <authorList>
            <person name="De Canck E."/>
        </authorList>
    </citation>
    <scope>NUCLEOTIDE SEQUENCE [LARGE SCALE GENOMIC DNA]</scope>
    <source>
        <strain evidence="1 2">LMG 3441</strain>
    </source>
</reference>
<keyword evidence="2" id="KW-1185">Reference proteome</keyword>
<dbReference type="EMBL" id="CADIJQ010000009">
    <property type="protein sequence ID" value="CAB3730841.1"/>
    <property type="molecule type" value="Genomic_DNA"/>
</dbReference>
<name>A0A6S7AQT3_9BURK</name>
<dbReference type="AlphaFoldDB" id="A0A6S7AQT3"/>
<dbReference type="Pfam" id="PF12261">
    <property type="entry name" value="T_hemolysin"/>
    <property type="match status" value="1"/>
</dbReference>
<evidence type="ECO:0000313" key="2">
    <source>
        <dbReference type="Proteomes" id="UP000494269"/>
    </source>
</evidence>
<evidence type="ECO:0000313" key="1">
    <source>
        <dbReference type="EMBL" id="CAB3730841.1"/>
    </source>
</evidence>
<evidence type="ECO:0008006" key="3">
    <source>
        <dbReference type="Google" id="ProtNLM"/>
    </source>
</evidence>
<dbReference type="InterPro" id="IPR022050">
    <property type="entry name" value="T_hemolysin"/>
</dbReference>
<organism evidence="1 2">
    <name type="scientific">Achromobacter kerstersii</name>
    <dbReference type="NCBI Taxonomy" id="1353890"/>
    <lineage>
        <taxon>Bacteria</taxon>
        <taxon>Pseudomonadati</taxon>
        <taxon>Pseudomonadota</taxon>
        <taxon>Betaproteobacteria</taxon>
        <taxon>Burkholderiales</taxon>
        <taxon>Alcaligenaceae</taxon>
        <taxon>Achromobacter</taxon>
    </lineage>
</organism>
<proteinExistence type="predicted"/>
<accession>A0A6S7AQT3</accession>
<sequence length="208" mass="23371">MPQTKFSSSPTQRAIAAQSGAMPRTLHIHPVDDPMRGRVESYIHQRYQQRFGATLKEWLPTLVSVQENGEILAAAGYRGADDLLFLERYLAAPIEQYLRDQNAPVARRLIVEAGQFAAARPGGGRVLVPLLARHLHQQGFDWAVSTLTSELHHLFARMGLAHQAISAATSDHLNEQERRDWGDYYAHAPHVFAGRLHTILEHFPEQEA</sequence>
<gene>
    <name evidence="1" type="ORF">LMG3441_04652</name>
</gene>